<dbReference type="SUPFAM" id="SSF56672">
    <property type="entry name" value="DNA/RNA polymerases"/>
    <property type="match status" value="1"/>
</dbReference>
<dbReference type="RefSeq" id="XP_021835438.2">
    <property type="nucleotide sequence ID" value="XM_021979746.2"/>
</dbReference>
<gene>
    <name evidence="3" type="primary">LOC110775143</name>
</gene>
<dbReference type="InterPro" id="IPR043502">
    <property type="entry name" value="DNA/RNA_pol_sf"/>
</dbReference>
<dbReference type="GeneID" id="110775143"/>
<feature type="domain" description="Reverse transcriptase" evidence="1">
    <location>
        <begin position="133"/>
        <end position="220"/>
    </location>
</feature>
<organism evidence="2 3">
    <name type="scientific">Spinacia oleracea</name>
    <name type="common">Spinach</name>
    <dbReference type="NCBI Taxonomy" id="3562"/>
    <lineage>
        <taxon>Eukaryota</taxon>
        <taxon>Viridiplantae</taxon>
        <taxon>Streptophyta</taxon>
        <taxon>Embryophyta</taxon>
        <taxon>Tracheophyta</taxon>
        <taxon>Spermatophyta</taxon>
        <taxon>Magnoliopsida</taxon>
        <taxon>eudicotyledons</taxon>
        <taxon>Gunneridae</taxon>
        <taxon>Pentapetalae</taxon>
        <taxon>Caryophyllales</taxon>
        <taxon>Chenopodiaceae</taxon>
        <taxon>Chenopodioideae</taxon>
        <taxon>Anserineae</taxon>
        <taxon>Spinacia</taxon>
    </lineage>
</organism>
<dbReference type="KEGG" id="soe:110775143"/>
<keyword evidence="2" id="KW-1185">Reference proteome</keyword>
<dbReference type="CDD" id="cd01650">
    <property type="entry name" value="RT_nLTR_like"/>
    <property type="match status" value="1"/>
</dbReference>
<reference evidence="3" key="2">
    <citation type="submission" date="2025-08" db="UniProtKB">
        <authorList>
            <consortium name="RefSeq"/>
        </authorList>
    </citation>
    <scope>IDENTIFICATION</scope>
    <source>
        <tissue evidence="3">Leaf</tissue>
    </source>
</reference>
<dbReference type="Pfam" id="PF00078">
    <property type="entry name" value="RVT_1"/>
    <property type="match status" value="1"/>
</dbReference>
<dbReference type="InterPro" id="IPR000477">
    <property type="entry name" value="RT_dom"/>
</dbReference>
<dbReference type="PANTHER" id="PTHR19446">
    <property type="entry name" value="REVERSE TRANSCRIPTASES"/>
    <property type="match status" value="1"/>
</dbReference>
<accession>A0A9R0HR79</accession>
<reference evidence="2" key="1">
    <citation type="journal article" date="2021" name="Nat. Commun.">
        <title>Genomic analyses provide insights into spinach domestication and the genetic basis of agronomic traits.</title>
        <authorList>
            <person name="Cai X."/>
            <person name="Sun X."/>
            <person name="Xu C."/>
            <person name="Sun H."/>
            <person name="Wang X."/>
            <person name="Ge C."/>
            <person name="Zhang Z."/>
            <person name="Wang Q."/>
            <person name="Fei Z."/>
            <person name="Jiao C."/>
            <person name="Wang Q."/>
        </authorList>
    </citation>
    <scope>NUCLEOTIDE SEQUENCE [LARGE SCALE GENOMIC DNA]</scope>
    <source>
        <strain evidence="2">cv. Varoflay</strain>
    </source>
</reference>
<evidence type="ECO:0000313" key="3">
    <source>
        <dbReference type="RefSeq" id="XP_021835438.2"/>
    </source>
</evidence>
<name>A0A9R0HR79_SPIOL</name>
<protein>
    <recommendedName>
        <fullName evidence="1">Reverse transcriptase domain-containing protein</fullName>
    </recommendedName>
</protein>
<sequence>MMRSDDGSWASNPDEIKSMVVQYWYTLFTEEHPNYSVSNFSVGDFPMMSAREHESLCHPYAQCEVVRDIKSMQAFKSPRPDDFQLLIYLRYWDIMQPNVTKLVLDVVSGREFPDDFNRAFLVLNPKVESPEMVTQFRPIGLCNIVYKIATKIIVNRLKQVLPSLISPTQCSFVPHRQIIDNEIIVHEMLHTMRKKQGSMGYMALKIDFEKAYDRLRWSFLGIHSWNFDYLRV</sequence>
<dbReference type="Proteomes" id="UP000813463">
    <property type="component" value="Chromosome 3"/>
</dbReference>
<evidence type="ECO:0000313" key="2">
    <source>
        <dbReference type="Proteomes" id="UP000813463"/>
    </source>
</evidence>
<evidence type="ECO:0000259" key="1">
    <source>
        <dbReference type="Pfam" id="PF00078"/>
    </source>
</evidence>
<proteinExistence type="predicted"/>
<dbReference type="AlphaFoldDB" id="A0A9R0HR79"/>